<gene>
    <name evidence="2" type="ORF">RirG_257700</name>
</gene>
<sequence length="79" mass="8898">MSDNSESQAQRIIADTSEARSERSYKAAAHNPSNTQEGRLHAAEKLAELHEQRTGESLDPKHEATIGEKKRQPEEQEQE</sequence>
<dbReference type="HOGENOM" id="CLU_2607249_0_0_1"/>
<reference evidence="2 3" key="1">
    <citation type="submission" date="2014-02" db="EMBL/GenBank/DDBJ databases">
        <title>Single nucleus genome sequencing reveals high similarity among nuclei of an endomycorrhizal fungus.</title>
        <authorList>
            <person name="Lin K."/>
            <person name="Geurts R."/>
            <person name="Zhang Z."/>
            <person name="Limpens E."/>
            <person name="Saunders D.G."/>
            <person name="Mu D."/>
            <person name="Pang E."/>
            <person name="Cao H."/>
            <person name="Cha H."/>
            <person name="Lin T."/>
            <person name="Zhou Q."/>
            <person name="Shang Y."/>
            <person name="Li Y."/>
            <person name="Ivanov S."/>
            <person name="Sharma T."/>
            <person name="Velzen R.V."/>
            <person name="Ruijter N.D."/>
            <person name="Aanen D.K."/>
            <person name="Win J."/>
            <person name="Kamoun S."/>
            <person name="Bisseling T."/>
            <person name="Huang S."/>
        </authorList>
    </citation>
    <scope>NUCLEOTIDE SEQUENCE [LARGE SCALE GENOMIC DNA]</scope>
    <source>
        <strain evidence="3">DAOM197198w</strain>
    </source>
</reference>
<protein>
    <submittedName>
        <fullName evidence="2">Uncharacterized protein</fullName>
    </submittedName>
</protein>
<dbReference type="SMR" id="A0A015JXL5"/>
<proteinExistence type="predicted"/>
<keyword evidence="3" id="KW-1185">Reference proteome</keyword>
<feature type="compositionally biased region" description="Basic and acidic residues" evidence="1">
    <location>
        <begin position="38"/>
        <end position="79"/>
    </location>
</feature>
<name>A0A015JXL5_RHIIW</name>
<dbReference type="Proteomes" id="UP000022910">
    <property type="component" value="Unassembled WGS sequence"/>
</dbReference>
<evidence type="ECO:0000256" key="1">
    <source>
        <dbReference type="SAM" id="MobiDB-lite"/>
    </source>
</evidence>
<dbReference type="OrthoDB" id="2365719at2759"/>
<evidence type="ECO:0000313" key="3">
    <source>
        <dbReference type="Proteomes" id="UP000022910"/>
    </source>
</evidence>
<comment type="caution">
    <text evidence="2">The sequence shown here is derived from an EMBL/GenBank/DDBJ whole genome shotgun (WGS) entry which is preliminary data.</text>
</comment>
<dbReference type="EMBL" id="JEMT01029529">
    <property type="protein sequence ID" value="EXX51891.1"/>
    <property type="molecule type" value="Genomic_DNA"/>
</dbReference>
<feature type="compositionally biased region" description="Polar residues" evidence="1">
    <location>
        <begin position="1"/>
        <end position="10"/>
    </location>
</feature>
<dbReference type="Pfam" id="PF10346">
    <property type="entry name" value="Con-6"/>
    <property type="match status" value="1"/>
</dbReference>
<accession>A0A015JXL5</accession>
<dbReference type="AlphaFoldDB" id="A0A015JXL5"/>
<organism evidence="2 3">
    <name type="scientific">Rhizophagus irregularis (strain DAOM 197198w)</name>
    <name type="common">Glomus intraradices</name>
    <dbReference type="NCBI Taxonomy" id="1432141"/>
    <lineage>
        <taxon>Eukaryota</taxon>
        <taxon>Fungi</taxon>
        <taxon>Fungi incertae sedis</taxon>
        <taxon>Mucoromycota</taxon>
        <taxon>Glomeromycotina</taxon>
        <taxon>Glomeromycetes</taxon>
        <taxon>Glomerales</taxon>
        <taxon>Glomeraceae</taxon>
        <taxon>Rhizophagus</taxon>
    </lineage>
</organism>
<evidence type="ECO:0000313" key="2">
    <source>
        <dbReference type="EMBL" id="EXX51891.1"/>
    </source>
</evidence>
<dbReference type="InterPro" id="IPR018824">
    <property type="entry name" value="Conidiation-specific_6"/>
</dbReference>
<feature type="region of interest" description="Disordered" evidence="1">
    <location>
        <begin position="1"/>
        <end position="79"/>
    </location>
</feature>